<dbReference type="Proteomes" id="UP000515518">
    <property type="component" value="Chromosome"/>
</dbReference>
<dbReference type="AlphaFoldDB" id="A0A7G6RHV8"/>
<sequence>MKQAATLLNRDRNTIQKWLDKGCPHVTKADRDLGIPWELDLAEVVRWLEERAADTAAERFGGTEDGKTSEDEAKRRRAVAQAVVAELDMLERLRSVVPIADVLDTWAKDYAAIRDKLMSIPDAVAANVDPTIARHVSEIVEKHIRTVLGSLKTESKLLKPE</sequence>
<dbReference type="Gene3D" id="1.10.10.10">
    <property type="entry name" value="Winged helix-like DNA-binding domain superfamily/Winged helix DNA-binding domain"/>
    <property type="match status" value="1"/>
</dbReference>
<gene>
    <name evidence="1" type="ORF">HB770_04160</name>
</gene>
<evidence type="ECO:0000313" key="2">
    <source>
        <dbReference type="Proteomes" id="UP000515518"/>
    </source>
</evidence>
<dbReference type="EMBL" id="CP050549">
    <property type="protein sequence ID" value="QND41840.1"/>
    <property type="molecule type" value="Genomic_DNA"/>
</dbReference>
<reference evidence="2" key="1">
    <citation type="journal article" date="2020" name="Mol. Plant Microbe">
        <title>Rhizobial microsymbionts of the narrowly endemic Oxytropis species growing in Kamchatka are characterized by significant genetic diversity and possess a set of genes that are associated with T3SS and T6SS secretion systems and can affect the development of symbiosis.</title>
        <authorList>
            <person name="Safronova V."/>
            <person name="Guro P."/>
            <person name="Sazanova A."/>
            <person name="Kuznetsova I."/>
            <person name="Belimov A."/>
            <person name="Yakubov V."/>
            <person name="Chirak E."/>
            <person name="Afonin A."/>
            <person name="Gogolev Y."/>
            <person name="Andronov E."/>
            <person name="Tikhonovich I."/>
        </authorList>
    </citation>
    <scope>NUCLEOTIDE SEQUENCE [LARGE SCALE GENOMIC DNA]</scope>
    <source>
        <strain evidence="2">RCAM0610</strain>
    </source>
</reference>
<protein>
    <submittedName>
        <fullName evidence="1">Terminase small subunit</fullName>
    </submittedName>
</protein>
<organism evidence="1 2">
    <name type="scientific">Rhizobium leguminosarum bv. viciae</name>
    <dbReference type="NCBI Taxonomy" id="387"/>
    <lineage>
        <taxon>Bacteria</taxon>
        <taxon>Pseudomonadati</taxon>
        <taxon>Pseudomonadota</taxon>
        <taxon>Alphaproteobacteria</taxon>
        <taxon>Hyphomicrobiales</taxon>
        <taxon>Rhizobiaceae</taxon>
        <taxon>Rhizobium/Agrobacterium group</taxon>
        <taxon>Rhizobium</taxon>
    </lineage>
</organism>
<dbReference type="InterPro" id="IPR036388">
    <property type="entry name" value="WH-like_DNA-bd_sf"/>
</dbReference>
<name>A0A7G6RHV8_RHILV</name>
<evidence type="ECO:0000313" key="1">
    <source>
        <dbReference type="EMBL" id="QND41840.1"/>
    </source>
</evidence>
<accession>A0A7G6RHV8</accession>
<proteinExistence type="predicted"/>